<evidence type="ECO:0000313" key="11">
    <source>
        <dbReference type="Proteomes" id="UP000241394"/>
    </source>
</evidence>
<comment type="caution">
    <text evidence="10">The sequence shown here is derived from an EMBL/GenBank/DDBJ whole genome shotgun (WGS) entry which is preliminary data.</text>
</comment>
<dbReference type="STRING" id="1590841.A0A2R6PRT7"/>
<dbReference type="EC" id="2.3.2.27" evidence="2"/>
<gene>
    <name evidence="10" type="ORF">CEY00_Acc21879</name>
</gene>
<dbReference type="GO" id="GO:0016567">
    <property type="term" value="P:protein ubiquitination"/>
    <property type="evidence" value="ECO:0007669"/>
    <property type="project" value="TreeGrafter"/>
</dbReference>
<dbReference type="PANTHER" id="PTHR15710">
    <property type="entry name" value="E3 UBIQUITIN-PROTEIN LIGASE PRAJA"/>
    <property type="match status" value="1"/>
</dbReference>
<evidence type="ECO:0000256" key="3">
    <source>
        <dbReference type="ARBA" id="ARBA00022679"/>
    </source>
</evidence>
<keyword evidence="6" id="KW-0833">Ubl conjugation pathway</keyword>
<evidence type="ECO:0000256" key="6">
    <source>
        <dbReference type="ARBA" id="ARBA00022786"/>
    </source>
</evidence>
<dbReference type="AlphaFoldDB" id="A0A2R6PRT7"/>
<evidence type="ECO:0000313" key="10">
    <source>
        <dbReference type="EMBL" id="PSR95747.1"/>
    </source>
</evidence>
<dbReference type="SUPFAM" id="SSF57850">
    <property type="entry name" value="RING/U-box"/>
    <property type="match status" value="1"/>
</dbReference>
<keyword evidence="4" id="KW-0479">Metal-binding</keyword>
<evidence type="ECO:0000256" key="1">
    <source>
        <dbReference type="ARBA" id="ARBA00000900"/>
    </source>
</evidence>
<accession>A0A2R6PRT7</accession>
<dbReference type="Gramene" id="PSR95747">
    <property type="protein sequence ID" value="PSR95747"/>
    <property type="gene ID" value="CEY00_Acc21879"/>
</dbReference>
<dbReference type="Proteomes" id="UP000241394">
    <property type="component" value="Chromosome LG23"/>
</dbReference>
<comment type="catalytic activity">
    <reaction evidence="1">
        <text>S-ubiquitinyl-[E2 ubiquitin-conjugating enzyme]-L-cysteine + [acceptor protein]-L-lysine = [E2 ubiquitin-conjugating enzyme]-L-cysteine + N(6)-ubiquitinyl-[acceptor protein]-L-lysine.</text>
        <dbReference type="EC" id="2.3.2.27"/>
    </reaction>
</comment>
<keyword evidence="3" id="KW-0808">Transferase</keyword>
<reference evidence="10 11" key="1">
    <citation type="submission" date="2017-07" db="EMBL/GenBank/DDBJ databases">
        <title>An improved, manually edited Actinidia chinensis var. chinensis (kiwifruit) genome highlights the challenges associated with draft genomes and gene prediction in plants.</title>
        <authorList>
            <person name="Pilkington S."/>
            <person name="Crowhurst R."/>
            <person name="Hilario E."/>
            <person name="Nardozza S."/>
            <person name="Fraser L."/>
            <person name="Peng Y."/>
            <person name="Gunaseelan K."/>
            <person name="Simpson R."/>
            <person name="Tahir J."/>
            <person name="Deroles S."/>
            <person name="Templeton K."/>
            <person name="Luo Z."/>
            <person name="Davy M."/>
            <person name="Cheng C."/>
            <person name="Mcneilage M."/>
            <person name="Scaglione D."/>
            <person name="Liu Y."/>
            <person name="Zhang Q."/>
            <person name="Datson P."/>
            <person name="De Silva N."/>
            <person name="Gardiner S."/>
            <person name="Bassett H."/>
            <person name="Chagne D."/>
            <person name="Mccallum J."/>
            <person name="Dzierzon H."/>
            <person name="Deng C."/>
            <person name="Wang Y.-Y."/>
            <person name="Barron N."/>
            <person name="Manako K."/>
            <person name="Bowen J."/>
            <person name="Foster T."/>
            <person name="Erridge Z."/>
            <person name="Tiffin H."/>
            <person name="Waite C."/>
            <person name="Davies K."/>
            <person name="Grierson E."/>
            <person name="Laing W."/>
            <person name="Kirk R."/>
            <person name="Chen X."/>
            <person name="Wood M."/>
            <person name="Montefiori M."/>
            <person name="Brummell D."/>
            <person name="Schwinn K."/>
            <person name="Catanach A."/>
            <person name="Fullerton C."/>
            <person name="Li D."/>
            <person name="Meiyalaghan S."/>
            <person name="Nieuwenhuizen N."/>
            <person name="Read N."/>
            <person name="Prakash R."/>
            <person name="Hunter D."/>
            <person name="Zhang H."/>
            <person name="Mckenzie M."/>
            <person name="Knabel M."/>
            <person name="Harris A."/>
            <person name="Allan A."/>
            <person name="Chen A."/>
            <person name="Janssen B."/>
            <person name="Plunkett B."/>
            <person name="Dwamena C."/>
            <person name="Voogd C."/>
            <person name="Leif D."/>
            <person name="Lafferty D."/>
            <person name="Souleyre E."/>
            <person name="Varkonyi-Gasic E."/>
            <person name="Gambi F."/>
            <person name="Hanley J."/>
            <person name="Yao J.-L."/>
            <person name="Cheung J."/>
            <person name="David K."/>
            <person name="Warren B."/>
            <person name="Marsh K."/>
            <person name="Snowden K."/>
            <person name="Lin-Wang K."/>
            <person name="Brian L."/>
            <person name="Martinez-Sanchez M."/>
            <person name="Wang M."/>
            <person name="Ileperuma N."/>
            <person name="Macnee N."/>
            <person name="Campin R."/>
            <person name="Mcatee P."/>
            <person name="Drummond R."/>
            <person name="Espley R."/>
            <person name="Ireland H."/>
            <person name="Wu R."/>
            <person name="Atkinson R."/>
            <person name="Karunairetnam S."/>
            <person name="Bulley S."/>
            <person name="Chunkath S."/>
            <person name="Hanley Z."/>
            <person name="Storey R."/>
            <person name="Thrimawithana A."/>
            <person name="Thomson S."/>
            <person name="David C."/>
            <person name="Testolin R."/>
        </authorList>
    </citation>
    <scope>NUCLEOTIDE SEQUENCE [LARGE SCALE GENOMIC DNA]</scope>
    <source>
        <strain evidence="11">cv. Red5</strain>
        <tissue evidence="10">Young leaf</tissue>
    </source>
</reference>
<dbReference type="PROSITE" id="PS50089">
    <property type="entry name" value="ZF_RING_2"/>
    <property type="match status" value="1"/>
</dbReference>
<dbReference type="InterPro" id="IPR001841">
    <property type="entry name" value="Znf_RING"/>
</dbReference>
<evidence type="ECO:0000259" key="9">
    <source>
        <dbReference type="PROSITE" id="PS50089"/>
    </source>
</evidence>
<proteinExistence type="predicted"/>
<reference evidence="11" key="2">
    <citation type="journal article" date="2018" name="BMC Genomics">
        <title>A manually annotated Actinidia chinensis var. chinensis (kiwifruit) genome highlights the challenges associated with draft genomes and gene prediction in plants.</title>
        <authorList>
            <person name="Pilkington S.M."/>
            <person name="Crowhurst R."/>
            <person name="Hilario E."/>
            <person name="Nardozza S."/>
            <person name="Fraser L."/>
            <person name="Peng Y."/>
            <person name="Gunaseelan K."/>
            <person name="Simpson R."/>
            <person name="Tahir J."/>
            <person name="Deroles S.C."/>
            <person name="Templeton K."/>
            <person name="Luo Z."/>
            <person name="Davy M."/>
            <person name="Cheng C."/>
            <person name="McNeilage M."/>
            <person name="Scaglione D."/>
            <person name="Liu Y."/>
            <person name="Zhang Q."/>
            <person name="Datson P."/>
            <person name="De Silva N."/>
            <person name="Gardiner S.E."/>
            <person name="Bassett H."/>
            <person name="Chagne D."/>
            <person name="McCallum J."/>
            <person name="Dzierzon H."/>
            <person name="Deng C."/>
            <person name="Wang Y.Y."/>
            <person name="Barron L."/>
            <person name="Manako K."/>
            <person name="Bowen J."/>
            <person name="Foster T.M."/>
            <person name="Erridge Z.A."/>
            <person name="Tiffin H."/>
            <person name="Waite C.N."/>
            <person name="Davies K.M."/>
            <person name="Grierson E.P."/>
            <person name="Laing W.A."/>
            <person name="Kirk R."/>
            <person name="Chen X."/>
            <person name="Wood M."/>
            <person name="Montefiori M."/>
            <person name="Brummell D.A."/>
            <person name="Schwinn K.E."/>
            <person name="Catanach A."/>
            <person name="Fullerton C."/>
            <person name="Li D."/>
            <person name="Meiyalaghan S."/>
            <person name="Nieuwenhuizen N."/>
            <person name="Read N."/>
            <person name="Prakash R."/>
            <person name="Hunter D."/>
            <person name="Zhang H."/>
            <person name="McKenzie M."/>
            <person name="Knabel M."/>
            <person name="Harris A."/>
            <person name="Allan A.C."/>
            <person name="Gleave A."/>
            <person name="Chen A."/>
            <person name="Janssen B.J."/>
            <person name="Plunkett B."/>
            <person name="Ampomah-Dwamena C."/>
            <person name="Voogd C."/>
            <person name="Leif D."/>
            <person name="Lafferty D."/>
            <person name="Souleyre E.J.F."/>
            <person name="Varkonyi-Gasic E."/>
            <person name="Gambi F."/>
            <person name="Hanley J."/>
            <person name="Yao J.L."/>
            <person name="Cheung J."/>
            <person name="David K.M."/>
            <person name="Warren B."/>
            <person name="Marsh K."/>
            <person name="Snowden K.C."/>
            <person name="Lin-Wang K."/>
            <person name="Brian L."/>
            <person name="Martinez-Sanchez M."/>
            <person name="Wang M."/>
            <person name="Ileperuma N."/>
            <person name="Macnee N."/>
            <person name="Campin R."/>
            <person name="McAtee P."/>
            <person name="Drummond R.S.M."/>
            <person name="Espley R.V."/>
            <person name="Ireland H.S."/>
            <person name="Wu R."/>
            <person name="Atkinson R.G."/>
            <person name="Karunairetnam S."/>
            <person name="Bulley S."/>
            <person name="Chunkath S."/>
            <person name="Hanley Z."/>
            <person name="Storey R."/>
            <person name="Thrimawithana A.H."/>
            <person name="Thomson S."/>
            <person name="David C."/>
            <person name="Testolin R."/>
            <person name="Huang H."/>
            <person name="Hellens R.P."/>
            <person name="Schaffer R.J."/>
        </authorList>
    </citation>
    <scope>NUCLEOTIDE SEQUENCE [LARGE SCALE GENOMIC DNA]</scope>
    <source>
        <strain evidence="11">cv. Red5</strain>
    </source>
</reference>
<dbReference type="SMART" id="SM00184">
    <property type="entry name" value="RING"/>
    <property type="match status" value="1"/>
</dbReference>
<dbReference type="InterPro" id="IPR013083">
    <property type="entry name" value="Znf_RING/FYVE/PHD"/>
</dbReference>
<dbReference type="GO" id="GO:0008270">
    <property type="term" value="F:zinc ion binding"/>
    <property type="evidence" value="ECO:0007669"/>
    <property type="project" value="UniProtKB-KW"/>
</dbReference>
<dbReference type="OrthoDB" id="8062037at2759"/>
<name>A0A2R6PRT7_ACTCC</name>
<protein>
    <recommendedName>
        <fullName evidence="2">RING-type E3 ubiquitin transferase</fullName>
        <ecNumber evidence="2">2.3.2.27</ecNumber>
    </recommendedName>
</protein>
<feature type="domain" description="RING-type" evidence="9">
    <location>
        <begin position="385"/>
        <end position="426"/>
    </location>
</feature>
<dbReference type="Gene3D" id="3.30.40.10">
    <property type="entry name" value="Zinc/RING finger domain, C3HC4 (zinc finger)"/>
    <property type="match status" value="1"/>
</dbReference>
<sequence length="449" mass="49887">MAEVSYLLHPHDNDDDDRDDVIVTLPYWSHDLDAFAFASDPNFPPSDLSLSLAPQISTVRRREPDRIDDASVPDSIATVELFDRENQVNFVMDLFHQRVEQSSMGDLVSLDPDLGPISGVIEGNKEMGSTPLELDLGLGLGLGFCTERHGLADDDGDDHNCGFLGAICDDEFFVSRRGSVSESGESSTAQFACGLRVVGVVSDSEEDENEIMGVDLNVEDDCVLDNACDDLQLCWDSLMLEDHGDGDEDFEWEEVDDGVDEREVLSMFFDADVDEDLDVSVETVIPAPEEMAGVERGDTMRNLEWEVLLNVHNLDTNVHFGHDGEPYLGEHDEYNYTAEYEMLFGQFAENENALIGRPPASKTVLENLPSVVLTQEDVENDNALCAVCKDGIIVGEQAKQLPCSHRYHGDCIVPWLGIRNTCPVCRYELPTDDPDYERSRTQRAGGRVH</sequence>
<evidence type="ECO:0000256" key="2">
    <source>
        <dbReference type="ARBA" id="ARBA00012483"/>
    </source>
</evidence>
<dbReference type="InParanoid" id="A0A2R6PRT7"/>
<evidence type="ECO:0000256" key="7">
    <source>
        <dbReference type="ARBA" id="ARBA00022833"/>
    </source>
</evidence>
<dbReference type="Pfam" id="PF13639">
    <property type="entry name" value="zf-RING_2"/>
    <property type="match status" value="1"/>
</dbReference>
<dbReference type="EMBL" id="NKQK01000023">
    <property type="protein sequence ID" value="PSR95747.1"/>
    <property type="molecule type" value="Genomic_DNA"/>
</dbReference>
<dbReference type="OMA" id="VNEDFEW"/>
<keyword evidence="11" id="KW-1185">Reference proteome</keyword>
<dbReference type="FunFam" id="3.30.40.10:FF:000022">
    <property type="entry name" value="E3 ubiquitin-protein ligase RING1-like"/>
    <property type="match status" value="1"/>
</dbReference>
<evidence type="ECO:0000256" key="4">
    <source>
        <dbReference type="ARBA" id="ARBA00022723"/>
    </source>
</evidence>
<evidence type="ECO:0000256" key="5">
    <source>
        <dbReference type="ARBA" id="ARBA00022771"/>
    </source>
</evidence>
<dbReference type="GO" id="GO:0061630">
    <property type="term" value="F:ubiquitin protein ligase activity"/>
    <property type="evidence" value="ECO:0007669"/>
    <property type="project" value="UniProtKB-EC"/>
</dbReference>
<evidence type="ECO:0000256" key="8">
    <source>
        <dbReference type="PROSITE-ProRule" id="PRU00175"/>
    </source>
</evidence>
<keyword evidence="7" id="KW-0862">Zinc</keyword>
<dbReference type="PANTHER" id="PTHR15710:SF108">
    <property type="entry name" value="OS03G0286100 PROTEIN"/>
    <property type="match status" value="1"/>
</dbReference>
<dbReference type="GO" id="GO:0005737">
    <property type="term" value="C:cytoplasm"/>
    <property type="evidence" value="ECO:0007669"/>
    <property type="project" value="TreeGrafter"/>
</dbReference>
<keyword evidence="5 8" id="KW-0863">Zinc-finger</keyword>
<organism evidence="10 11">
    <name type="scientific">Actinidia chinensis var. chinensis</name>
    <name type="common">Chinese soft-hair kiwi</name>
    <dbReference type="NCBI Taxonomy" id="1590841"/>
    <lineage>
        <taxon>Eukaryota</taxon>
        <taxon>Viridiplantae</taxon>
        <taxon>Streptophyta</taxon>
        <taxon>Embryophyta</taxon>
        <taxon>Tracheophyta</taxon>
        <taxon>Spermatophyta</taxon>
        <taxon>Magnoliopsida</taxon>
        <taxon>eudicotyledons</taxon>
        <taxon>Gunneridae</taxon>
        <taxon>Pentapetalae</taxon>
        <taxon>asterids</taxon>
        <taxon>Ericales</taxon>
        <taxon>Actinidiaceae</taxon>
        <taxon>Actinidia</taxon>
    </lineage>
</organism>
<dbReference type="FunCoup" id="A0A2R6PRT7">
    <property type="interactions" value="1486"/>
</dbReference>